<feature type="transmembrane region" description="Helical" evidence="1">
    <location>
        <begin position="50"/>
        <end position="79"/>
    </location>
</feature>
<dbReference type="AlphaFoldDB" id="A0A853EZE6"/>
<gene>
    <name evidence="2" type="ORF">HZZ10_11750</name>
</gene>
<keyword evidence="1" id="KW-0472">Membrane</keyword>
<dbReference type="EMBL" id="JACBYE010000028">
    <property type="protein sequence ID" value="NYS94188.1"/>
    <property type="molecule type" value="Genomic_DNA"/>
</dbReference>
<keyword evidence="1" id="KW-0812">Transmembrane</keyword>
<sequence length="139" mass="13339">MLSMRRPQPSTTPVVPSRTVARGLSLVGAGGVIGSVVGFVLALLDSSGGFAAWAVLLWGGTGLLVGATSVLAAATVVVFAPVRGPARSVGAPLAASVAGALTAAVLLAGLTPSLRGAVAAGVFVAVLAAAATVARRPST</sequence>
<feature type="transmembrane region" description="Helical" evidence="1">
    <location>
        <begin position="116"/>
        <end position="134"/>
    </location>
</feature>
<dbReference type="RefSeq" id="WP_179913652.1">
    <property type="nucleotide sequence ID" value="NZ_JACBYE010000028.1"/>
</dbReference>
<evidence type="ECO:0000313" key="3">
    <source>
        <dbReference type="Proteomes" id="UP000561011"/>
    </source>
</evidence>
<organism evidence="2 3">
    <name type="scientific">Sanguibacter inulinus</name>
    <dbReference type="NCBI Taxonomy" id="60922"/>
    <lineage>
        <taxon>Bacteria</taxon>
        <taxon>Bacillati</taxon>
        <taxon>Actinomycetota</taxon>
        <taxon>Actinomycetes</taxon>
        <taxon>Micrococcales</taxon>
        <taxon>Sanguibacteraceae</taxon>
        <taxon>Sanguibacter</taxon>
    </lineage>
</organism>
<accession>A0A853EZE6</accession>
<proteinExistence type="predicted"/>
<reference evidence="2 3" key="1">
    <citation type="submission" date="2020-07" db="EMBL/GenBank/DDBJ databases">
        <title>MOT database genomes.</title>
        <authorList>
            <person name="Joseph S."/>
            <person name="Aduse-Opoku J."/>
            <person name="Hashim A."/>
            <person name="Wade W."/>
            <person name="Curtis M."/>
        </authorList>
    </citation>
    <scope>NUCLEOTIDE SEQUENCE [LARGE SCALE GENOMIC DNA]</scope>
    <source>
        <strain evidence="2 3">DSM 100099</strain>
    </source>
</reference>
<feature type="transmembrane region" description="Helical" evidence="1">
    <location>
        <begin position="20"/>
        <end position="44"/>
    </location>
</feature>
<keyword evidence="1" id="KW-1133">Transmembrane helix</keyword>
<comment type="caution">
    <text evidence="2">The sequence shown here is derived from an EMBL/GenBank/DDBJ whole genome shotgun (WGS) entry which is preliminary data.</text>
</comment>
<feature type="transmembrane region" description="Helical" evidence="1">
    <location>
        <begin position="91"/>
        <end position="110"/>
    </location>
</feature>
<protein>
    <submittedName>
        <fullName evidence="2">Uncharacterized protein</fullName>
    </submittedName>
</protein>
<name>A0A853EZE6_9MICO</name>
<evidence type="ECO:0000313" key="2">
    <source>
        <dbReference type="EMBL" id="NYS94188.1"/>
    </source>
</evidence>
<keyword evidence="3" id="KW-1185">Reference proteome</keyword>
<dbReference type="Proteomes" id="UP000561011">
    <property type="component" value="Unassembled WGS sequence"/>
</dbReference>
<evidence type="ECO:0000256" key="1">
    <source>
        <dbReference type="SAM" id="Phobius"/>
    </source>
</evidence>